<dbReference type="InterPro" id="IPR036388">
    <property type="entry name" value="WH-like_DNA-bd_sf"/>
</dbReference>
<keyword evidence="7" id="KW-1185">Reference proteome</keyword>
<evidence type="ECO:0000256" key="1">
    <source>
        <dbReference type="ARBA" id="ARBA00009437"/>
    </source>
</evidence>
<comment type="similarity">
    <text evidence="1">Belongs to the LysR transcriptional regulatory family.</text>
</comment>
<evidence type="ECO:0000256" key="3">
    <source>
        <dbReference type="ARBA" id="ARBA00023125"/>
    </source>
</evidence>
<feature type="domain" description="HTH lysR-type" evidence="5">
    <location>
        <begin position="1"/>
        <end position="58"/>
    </location>
</feature>
<dbReference type="EMBL" id="FOZM01000004">
    <property type="protein sequence ID" value="SFS22236.1"/>
    <property type="molecule type" value="Genomic_DNA"/>
</dbReference>
<dbReference type="RefSeq" id="WP_090210594.1">
    <property type="nucleotide sequence ID" value="NZ_FOZM01000004.1"/>
</dbReference>
<dbReference type="SUPFAM" id="SSF46785">
    <property type="entry name" value="Winged helix' DNA-binding domain"/>
    <property type="match status" value="1"/>
</dbReference>
<dbReference type="STRING" id="1123755.SAMN05444714_3213"/>
<accession>A0A1I6N2S5</accession>
<evidence type="ECO:0000256" key="2">
    <source>
        <dbReference type="ARBA" id="ARBA00023015"/>
    </source>
</evidence>
<keyword evidence="2" id="KW-0805">Transcription regulation</keyword>
<keyword evidence="4" id="KW-0804">Transcription</keyword>
<name>A0A1I6N2S5_9RHOB</name>
<dbReference type="InterPro" id="IPR036390">
    <property type="entry name" value="WH_DNA-bd_sf"/>
</dbReference>
<dbReference type="PROSITE" id="PS50931">
    <property type="entry name" value="HTH_LYSR"/>
    <property type="match status" value="1"/>
</dbReference>
<dbReference type="Proteomes" id="UP000198926">
    <property type="component" value="Unassembled WGS sequence"/>
</dbReference>
<keyword evidence="3 6" id="KW-0238">DNA-binding</keyword>
<dbReference type="GO" id="GO:0003700">
    <property type="term" value="F:DNA-binding transcription factor activity"/>
    <property type="evidence" value="ECO:0007669"/>
    <property type="project" value="InterPro"/>
</dbReference>
<evidence type="ECO:0000256" key="4">
    <source>
        <dbReference type="ARBA" id="ARBA00023163"/>
    </source>
</evidence>
<evidence type="ECO:0000259" key="5">
    <source>
        <dbReference type="PROSITE" id="PS50931"/>
    </source>
</evidence>
<dbReference type="Gene3D" id="1.10.10.10">
    <property type="entry name" value="Winged helix-like DNA-binding domain superfamily/Winged helix DNA-binding domain"/>
    <property type="match status" value="1"/>
</dbReference>
<dbReference type="Pfam" id="PF00126">
    <property type="entry name" value="HTH_1"/>
    <property type="match status" value="1"/>
</dbReference>
<dbReference type="Pfam" id="PF03466">
    <property type="entry name" value="LysR_substrate"/>
    <property type="match status" value="1"/>
</dbReference>
<organism evidence="6 7">
    <name type="scientific">Yoonia litorea</name>
    <dbReference type="NCBI Taxonomy" id="1123755"/>
    <lineage>
        <taxon>Bacteria</taxon>
        <taxon>Pseudomonadati</taxon>
        <taxon>Pseudomonadota</taxon>
        <taxon>Alphaproteobacteria</taxon>
        <taxon>Rhodobacterales</taxon>
        <taxon>Paracoccaceae</taxon>
        <taxon>Yoonia</taxon>
    </lineage>
</organism>
<dbReference type="PANTHER" id="PTHR30126">
    <property type="entry name" value="HTH-TYPE TRANSCRIPTIONAL REGULATOR"/>
    <property type="match status" value="1"/>
</dbReference>
<dbReference type="OrthoDB" id="9811588at2"/>
<reference evidence="6 7" key="1">
    <citation type="submission" date="2016-10" db="EMBL/GenBank/DDBJ databases">
        <authorList>
            <person name="de Groot N.N."/>
        </authorList>
    </citation>
    <scope>NUCLEOTIDE SEQUENCE [LARGE SCALE GENOMIC DNA]</scope>
    <source>
        <strain evidence="6 7">DSM 29433</strain>
    </source>
</reference>
<dbReference type="PRINTS" id="PR00039">
    <property type="entry name" value="HTHLYSR"/>
</dbReference>
<proteinExistence type="inferred from homology"/>
<protein>
    <submittedName>
        <fullName evidence="6">DNA-binding transcriptional regulator, LysR family</fullName>
    </submittedName>
</protein>
<gene>
    <name evidence="6" type="ORF">SAMN05444714_3213</name>
</gene>
<dbReference type="SUPFAM" id="SSF53850">
    <property type="entry name" value="Periplasmic binding protein-like II"/>
    <property type="match status" value="1"/>
</dbReference>
<evidence type="ECO:0000313" key="6">
    <source>
        <dbReference type="EMBL" id="SFS22236.1"/>
    </source>
</evidence>
<sequence length="284" mass="31055">MQIDLIDTFLDLCKTKSFNQTADRLGITQSTVSSRIKSLEGSVGAALFKRSRSGTELTTAGLRFEPHARGLRHSWSVARNATRDATLGGVTMRIGLQHDLVSPEIRTLIQELRETFSQTAFLFEADYSGQMCADLVSGVQDIALLYTPQMQPDLHFETVGEVSYVMVSTECATIQDVKQDRYILGNYAPAFSQAHASLLPELSAVSLSIGQNAAMVALLTSLSGTAYVLENSAVPMIKAGQCHRVIGAPVISQPVYIGLNMRNRHRTSFRRLVSILKAQFSPVS</sequence>
<dbReference type="AlphaFoldDB" id="A0A1I6N2S5"/>
<evidence type="ECO:0000313" key="7">
    <source>
        <dbReference type="Proteomes" id="UP000198926"/>
    </source>
</evidence>
<dbReference type="InterPro" id="IPR005119">
    <property type="entry name" value="LysR_subst-bd"/>
</dbReference>
<dbReference type="InterPro" id="IPR000847">
    <property type="entry name" value="LysR_HTH_N"/>
</dbReference>
<dbReference type="GO" id="GO:0000976">
    <property type="term" value="F:transcription cis-regulatory region binding"/>
    <property type="evidence" value="ECO:0007669"/>
    <property type="project" value="TreeGrafter"/>
</dbReference>
<dbReference type="PANTHER" id="PTHR30126:SF21">
    <property type="entry name" value="TRANSCRIPTIONAL REGULATOR-RELATED"/>
    <property type="match status" value="1"/>
</dbReference>